<dbReference type="PANTHER" id="PTHR36973">
    <property type="entry name" value="SLL1456 PROTEIN-RELATED"/>
    <property type="match status" value="1"/>
</dbReference>
<dbReference type="InterPro" id="IPR006342">
    <property type="entry name" value="FkbM_mtfrase"/>
</dbReference>
<sequence length="288" mass="32114">MKDERARFLHDTLSPARRTRVVDVGANPLGETPYATLLRNGLCEVWGFEPQKDAYDKLIAEKGELDHYLPHAIGNGRRGSLHVCKGGGFTSLYKPNPKFLGLMGRWEAGMTVKEVVEVPTRRLDSLTEIPEFDLLKIDVQGSEAAVFRGAKAALQSAVAVITEAAVIPLYQDQPLLDAQMKELQAIGFYLHKFLFLKSYMVRGKSPDRLRPRRNKNQGVDGDVVFLRDIMSIEEYETEKLKHLAMLADSAFESFDIAVLALDILAERGEIGQSGIDGYIARLPAEVVR</sequence>
<gene>
    <name evidence="2" type="ORF">SAMN05444142_103439</name>
</gene>
<accession>A0A1H0J200</accession>
<proteinExistence type="predicted"/>
<dbReference type="Proteomes" id="UP000324252">
    <property type="component" value="Unassembled WGS sequence"/>
</dbReference>
<dbReference type="GO" id="GO:0032259">
    <property type="term" value="P:methylation"/>
    <property type="evidence" value="ECO:0007669"/>
    <property type="project" value="UniProtKB-KW"/>
</dbReference>
<dbReference type="InterPro" id="IPR053188">
    <property type="entry name" value="FkbM_Methyltransferase"/>
</dbReference>
<evidence type="ECO:0000313" key="2">
    <source>
        <dbReference type="EMBL" id="SHK15097.1"/>
    </source>
</evidence>
<evidence type="ECO:0000313" key="3">
    <source>
        <dbReference type="Proteomes" id="UP000324252"/>
    </source>
</evidence>
<dbReference type="EMBL" id="FQZZ01000003">
    <property type="protein sequence ID" value="SHK15097.1"/>
    <property type="molecule type" value="Genomic_DNA"/>
</dbReference>
<dbReference type="NCBIfam" id="TIGR01444">
    <property type="entry name" value="fkbM_fam"/>
    <property type="match status" value="1"/>
</dbReference>
<dbReference type="Pfam" id="PF05050">
    <property type="entry name" value="Methyltransf_21"/>
    <property type="match status" value="1"/>
</dbReference>
<protein>
    <submittedName>
        <fullName evidence="2">Methyltransferase, FkbM family</fullName>
    </submittedName>
</protein>
<dbReference type="PANTHER" id="PTHR36973:SF4">
    <property type="entry name" value="NODULATION PROTEIN"/>
    <property type="match status" value="1"/>
</dbReference>
<organism evidence="2 3">
    <name type="scientific">Lutimaribacter pacificus</name>
    <dbReference type="NCBI Taxonomy" id="391948"/>
    <lineage>
        <taxon>Bacteria</taxon>
        <taxon>Pseudomonadati</taxon>
        <taxon>Pseudomonadota</taxon>
        <taxon>Alphaproteobacteria</taxon>
        <taxon>Rhodobacterales</taxon>
        <taxon>Roseobacteraceae</taxon>
        <taxon>Lutimaribacter</taxon>
    </lineage>
</organism>
<dbReference type="SUPFAM" id="SSF53335">
    <property type="entry name" value="S-adenosyl-L-methionine-dependent methyltransferases"/>
    <property type="match status" value="1"/>
</dbReference>
<keyword evidence="2" id="KW-0808">Transferase</keyword>
<keyword evidence="2" id="KW-0489">Methyltransferase</keyword>
<dbReference type="GO" id="GO:0008171">
    <property type="term" value="F:O-methyltransferase activity"/>
    <property type="evidence" value="ECO:0007669"/>
    <property type="project" value="TreeGrafter"/>
</dbReference>
<name>A0A1H0J200_9RHOB</name>
<dbReference type="AlphaFoldDB" id="A0A1H0J200"/>
<keyword evidence="3" id="KW-1185">Reference proteome</keyword>
<reference evidence="2 3" key="1">
    <citation type="submission" date="2016-11" db="EMBL/GenBank/DDBJ databases">
        <authorList>
            <person name="Varghese N."/>
            <person name="Submissions S."/>
        </authorList>
    </citation>
    <scope>NUCLEOTIDE SEQUENCE [LARGE SCALE GENOMIC DNA]</scope>
    <source>
        <strain evidence="2 3">DSM 29620</strain>
    </source>
</reference>
<dbReference type="RefSeq" id="WP_188129222.1">
    <property type="nucleotide sequence ID" value="NZ_FNIO01000005.1"/>
</dbReference>
<feature type="domain" description="Methyltransferase FkbM" evidence="1">
    <location>
        <begin position="23"/>
        <end position="188"/>
    </location>
</feature>
<dbReference type="Gene3D" id="3.40.50.150">
    <property type="entry name" value="Vaccinia Virus protein VP39"/>
    <property type="match status" value="1"/>
</dbReference>
<dbReference type="InterPro" id="IPR029063">
    <property type="entry name" value="SAM-dependent_MTases_sf"/>
</dbReference>
<evidence type="ECO:0000259" key="1">
    <source>
        <dbReference type="Pfam" id="PF05050"/>
    </source>
</evidence>